<evidence type="ECO:0000259" key="6">
    <source>
        <dbReference type="Pfam" id="PF04932"/>
    </source>
</evidence>
<dbReference type="EMBL" id="QROI01000020">
    <property type="protein sequence ID" value="RHL13478.1"/>
    <property type="molecule type" value="Genomic_DNA"/>
</dbReference>
<dbReference type="GO" id="GO:0016020">
    <property type="term" value="C:membrane"/>
    <property type="evidence" value="ECO:0007669"/>
    <property type="project" value="UniProtKB-SubCell"/>
</dbReference>
<sequence>MADLHSKRSIWIIIAIYCILNAFFYNYHIQTKIPFYGGVAILFFSFLLIFNFKRILRHIRGKDITSIVSKLLMMFILSILWVFILWGQLPWSSMIVMGSIGGVFPLIIYFTLQKYKISTQTLVKAIIIIYILYVICYLIGLYTIPTPLFGYTEKSSSIEEIADSITQRGVIRLGVPGGDFVVLITFLILTRFKNKKIFYLLLIPVAITLLMRGTRTPFFATVIIAVIYYLWQIKHKWIIIVIGMLMYICSTPIYQMILNSDSDNAIVKYVQMTSNQIERSNEQEEDIRIEMARYMFTEFNEGNILRILFGNGVPGYNGHYAKIIERLGEKRDYYPVDTAFTTIYVYFGIIGLILYTQLLWTVIRTKVTSDGFFAKLYIFYLYLIALANCALIFSGALTLGIALYIIQQNQIKTNIKLNKV</sequence>
<accession>A0A415J0U0</accession>
<dbReference type="Pfam" id="PF04932">
    <property type="entry name" value="Wzy_C"/>
    <property type="match status" value="1"/>
</dbReference>
<evidence type="ECO:0000256" key="5">
    <source>
        <dbReference type="SAM" id="Phobius"/>
    </source>
</evidence>
<dbReference type="RefSeq" id="WP_118442063.1">
    <property type="nucleotide sequence ID" value="NZ_QROD01000044.1"/>
</dbReference>
<feature type="transmembrane region" description="Helical" evidence="5">
    <location>
        <begin position="91"/>
        <end position="110"/>
    </location>
</feature>
<feature type="transmembrane region" description="Helical" evidence="5">
    <location>
        <begin position="9"/>
        <end position="27"/>
    </location>
</feature>
<evidence type="ECO:0000313" key="7">
    <source>
        <dbReference type="EMBL" id="RHL13478.1"/>
    </source>
</evidence>
<feature type="transmembrane region" description="Helical" evidence="5">
    <location>
        <begin position="170"/>
        <end position="189"/>
    </location>
</feature>
<gene>
    <name evidence="7" type="ORF">DW035_12710</name>
</gene>
<feature type="domain" description="O-antigen ligase-related" evidence="6">
    <location>
        <begin position="201"/>
        <end position="355"/>
    </location>
</feature>
<dbReference type="InterPro" id="IPR007016">
    <property type="entry name" value="O-antigen_ligase-rel_domated"/>
</dbReference>
<reference evidence="7 8" key="1">
    <citation type="submission" date="2018-08" db="EMBL/GenBank/DDBJ databases">
        <title>A genome reference for cultivated species of the human gut microbiota.</title>
        <authorList>
            <person name="Zou Y."/>
            <person name="Xue W."/>
            <person name="Luo G."/>
        </authorList>
    </citation>
    <scope>NUCLEOTIDE SEQUENCE [LARGE SCALE GENOMIC DNA]</scope>
    <source>
        <strain evidence="7 8">AF39-11</strain>
    </source>
</reference>
<comment type="subcellular location">
    <subcellularLocation>
        <location evidence="1">Membrane</location>
        <topology evidence="1">Multi-pass membrane protein</topology>
    </subcellularLocation>
</comment>
<feature type="transmembrane region" description="Helical" evidence="5">
    <location>
        <begin position="339"/>
        <end position="360"/>
    </location>
</feature>
<evidence type="ECO:0000313" key="8">
    <source>
        <dbReference type="Proteomes" id="UP000284916"/>
    </source>
</evidence>
<keyword evidence="3 5" id="KW-1133">Transmembrane helix</keyword>
<organism evidence="7 8">
    <name type="scientific">Phocaeicola plebeius</name>
    <dbReference type="NCBI Taxonomy" id="310297"/>
    <lineage>
        <taxon>Bacteria</taxon>
        <taxon>Pseudomonadati</taxon>
        <taxon>Bacteroidota</taxon>
        <taxon>Bacteroidia</taxon>
        <taxon>Bacteroidales</taxon>
        <taxon>Bacteroidaceae</taxon>
        <taxon>Phocaeicola</taxon>
    </lineage>
</organism>
<feature type="transmembrane region" description="Helical" evidence="5">
    <location>
        <begin position="237"/>
        <end position="258"/>
    </location>
</feature>
<evidence type="ECO:0000256" key="3">
    <source>
        <dbReference type="ARBA" id="ARBA00022989"/>
    </source>
</evidence>
<evidence type="ECO:0000256" key="2">
    <source>
        <dbReference type="ARBA" id="ARBA00022692"/>
    </source>
</evidence>
<feature type="transmembrane region" description="Helical" evidence="5">
    <location>
        <begin position="64"/>
        <end position="85"/>
    </location>
</feature>
<evidence type="ECO:0000256" key="1">
    <source>
        <dbReference type="ARBA" id="ARBA00004141"/>
    </source>
</evidence>
<feature type="transmembrane region" description="Helical" evidence="5">
    <location>
        <begin position="380"/>
        <end position="406"/>
    </location>
</feature>
<keyword evidence="2 5" id="KW-0812">Transmembrane</keyword>
<dbReference type="Proteomes" id="UP000284916">
    <property type="component" value="Unassembled WGS sequence"/>
</dbReference>
<comment type="caution">
    <text evidence="7">The sequence shown here is derived from an EMBL/GenBank/DDBJ whole genome shotgun (WGS) entry which is preliminary data.</text>
</comment>
<name>A0A415J0U0_9BACT</name>
<dbReference type="AlphaFoldDB" id="A0A415J0U0"/>
<keyword evidence="4 5" id="KW-0472">Membrane</keyword>
<evidence type="ECO:0000256" key="4">
    <source>
        <dbReference type="ARBA" id="ARBA00023136"/>
    </source>
</evidence>
<feature type="transmembrane region" description="Helical" evidence="5">
    <location>
        <begin position="33"/>
        <end position="52"/>
    </location>
</feature>
<protein>
    <recommendedName>
        <fullName evidence="6">O-antigen ligase-related domain-containing protein</fullName>
    </recommendedName>
</protein>
<proteinExistence type="predicted"/>
<feature type="transmembrane region" description="Helical" evidence="5">
    <location>
        <begin position="122"/>
        <end position="144"/>
    </location>
</feature>
<feature type="transmembrane region" description="Helical" evidence="5">
    <location>
        <begin position="198"/>
        <end position="231"/>
    </location>
</feature>